<dbReference type="NCBIfam" id="NF033487">
    <property type="entry name" value="Lacal_2735_fam"/>
    <property type="match status" value="1"/>
</dbReference>
<protein>
    <recommendedName>
        <fullName evidence="4">Lacal_2735 family protein</fullName>
    </recommendedName>
</protein>
<sequence>MLGIFKKKTAKQKLEAKYQKLLKEAYDLSTTNRMASDQKQAEAAEVLKQIEAME</sequence>
<gene>
    <name evidence="2" type="ORF">M23134_03301</name>
</gene>
<evidence type="ECO:0008006" key="4">
    <source>
        <dbReference type="Google" id="ProtNLM"/>
    </source>
</evidence>
<proteinExistence type="predicted"/>
<comment type="caution">
    <text evidence="2">The sequence shown here is derived from an EMBL/GenBank/DDBJ whole genome shotgun (WGS) entry which is preliminary data.</text>
</comment>
<keyword evidence="1" id="KW-0175">Coiled coil</keyword>
<dbReference type="Proteomes" id="UP000004095">
    <property type="component" value="Unassembled WGS sequence"/>
</dbReference>
<evidence type="ECO:0000313" key="3">
    <source>
        <dbReference type="Proteomes" id="UP000004095"/>
    </source>
</evidence>
<accession>A1ZGP6</accession>
<dbReference type="OrthoDB" id="1123018at2"/>
<evidence type="ECO:0000256" key="1">
    <source>
        <dbReference type="SAM" id="Coils"/>
    </source>
</evidence>
<reference evidence="2 3" key="1">
    <citation type="submission" date="2007-01" db="EMBL/GenBank/DDBJ databases">
        <authorList>
            <person name="Haygood M."/>
            <person name="Podell S."/>
            <person name="Anderson C."/>
            <person name="Hopkinson B."/>
            <person name="Roe K."/>
            <person name="Barbeau K."/>
            <person name="Gaasterland T."/>
            <person name="Ferriera S."/>
            <person name="Johnson J."/>
            <person name="Kravitz S."/>
            <person name="Beeson K."/>
            <person name="Sutton G."/>
            <person name="Rogers Y.-H."/>
            <person name="Friedman R."/>
            <person name="Frazier M."/>
            <person name="Venter J.C."/>
        </authorList>
    </citation>
    <scope>NUCLEOTIDE SEQUENCE [LARGE SCALE GENOMIC DNA]</scope>
    <source>
        <strain evidence="2 3">ATCC 23134</strain>
    </source>
</reference>
<keyword evidence="3" id="KW-1185">Reference proteome</keyword>
<dbReference type="RefSeq" id="WP_002694999.1">
    <property type="nucleotide sequence ID" value="NZ_AAWS01000006.1"/>
</dbReference>
<name>A1ZGP6_MICM2</name>
<dbReference type="EMBL" id="AAWS01000006">
    <property type="protein sequence ID" value="EAY30663.1"/>
    <property type="molecule type" value="Genomic_DNA"/>
</dbReference>
<dbReference type="InterPro" id="IPR045493">
    <property type="entry name" value="DUF6435"/>
</dbReference>
<feature type="coiled-coil region" evidence="1">
    <location>
        <begin position="4"/>
        <end position="31"/>
    </location>
</feature>
<dbReference type="eggNOG" id="ENOG5033BNC">
    <property type="taxonomic scope" value="Bacteria"/>
</dbReference>
<organism evidence="2 3">
    <name type="scientific">Microscilla marina ATCC 23134</name>
    <dbReference type="NCBI Taxonomy" id="313606"/>
    <lineage>
        <taxon>Bacteria</taxon>
        <taxon>Pseudomonadati</taxon>
        <taxon>Bacteroidota</taxon>
        <taxon>Cytophagia</taxon>
        <taxon>Cytophagales</taxon>
        <taxon>Microscillaceae</taxon>
        <taxon>Microscilla</taxon>
    </lineage>
</organism>
<dbReference type="AlphaFoldDB" id="A1ZGP6"/>
<evidence type="ECO:0000313" key="2">
    <source>
        <dbReference type="EMBL" id="EAY30663.1"/>
    </source>
</evidence>